<dbReference type="EMBL" id="JAGFNK010000012">
    <property type="protein sequence ID" value="KAI9512118.1"/>
    <property type="molecule type" value="Genomic_DNA"/>
</dbReference>
<gene>
    <name evidence="1" type="ORF">F5148DRAFT_1280001</name>
</gene>
<dbReference type="Proteomes" id="UP001207468">
    <property type="component" value="Unassembled WGS sequence"/>
</dbReference>
<proteinExistence type="predicted"/>
<protein>
    <submittedName>
        <fullName evidence="1">Uncharacterized protein</fullName>
    </submittedName>
</protein>
<evidence type="ECO:0000313" key="2">
    <source>
        <dbReference type="Proteomes" id="UP001207468"/>
    </source>
</evidence>
<organism evidence="1 2">
    <name type="scientific">Russula earlei</name>
    <dbReference type="NCBI Taxonomy" id="71964"/>
    <lineage>
        <taxon>Eukaryota</taxon>
        <taxon>Fungi</taxon>
        <taxon>Dikarya</taxon>
        <taxon>Basidiomycota</taxon>
        <taxon>Agaricomycotina</taxon>
        <taxon>Agaricomycetes</taxon>
        <taxon>Russulales</taxon>
        <taxon>Russulaceae</taxon>
        <taxon>Russula</taxon>
    </lineage>
</organism>
<sequence>MTPPSSTELNDFNTQDNTGDTDNSEGKSHLMATMRNASRKRPVKLKRGSLRSEITTAQSVSGDSPLSTKRKMTRNNSAFPKCLKQCDAMVGLLHAKEPQAGEFNIDEPEELLLHVEASKGSAPQPVMRIPTNRTEVNVSSLTCKMQQMQIVTASRP</sequence>
<keyword evidence="2" id="KW-1185">Reference proteome</keyword>
<evidence type="ECO:0000313" key="1">
    <source>
        <dbReference type="EMBL" id="KAI9512118.1"/>
    </source>
</evidence>
<comment type="caution">
    <text evidence="1">The sequence shown here is derived from an EMBL/GenBank/DDBJ whole genome shotgun (WGS) entry which is preliminary data.</text>
</comment>
<name>A0ACC0UK97_9AGAM</name>
<reference evidence="1" key="1">
    <citation type="submission" date="2021-03" db="EMBL/GenBank/DDBJ databases">
        <title>Evolutionary priming and transition to the ectomycorrhizal habit in an iconic lineage of mushroom-forming fungi: is preadaptation a requirement?</title>
        <authorList>
            <consortium name="DOE Joint Genome Institute"/>
            <person name="Looney B.P."/>
            <person name="Miyauchi S."/>
            <person name="Morin E."/>
            <person name="Drula E."/>
            <person name="Courty P.E."/>
            <person name="Chicoki N."/>
            <person name="Fauchery L."/>
            <person name="Kohler A."/>
            <person name="Kuo A."/>
            <person name="LaButti K."/>
            <person name="Pangilinan J."/>
            <person name="Lipzen A."/>
            <person name="Riley R."/>
            <person name="Andreopoulos W."/>
            <person name="He G."/>
            <person name="Johnson J."/>
            <person name="Barry K.W."/>
            <person name="Grigoriev I.V."/>
            <person name="Nagy L."/>
            <person name="Hibbett D."/>
            <person name="Henrissat B."/>
            <person name="Matheny P.B."/>
            <person name="Labbe J."/>
            <person name="Martin A.F."/>
        </authorList>
    </citation>
    <scope>NUCLEOTIDE SEQUENCE</scope>
    <source>
        <strain evidence="1">BPL698</strain>
    </source>
</reference>
<accession>A0ACC0UK97</accession>